<keyword evidence="2" id="KW-0813">Transport</keyword>
<dbReference type="Pfam" id="PF25975">
    <property type="entry name" value="CzcB_C"/>
    <property type="match status" value="1"/>
</dbReference>
<dbReference type="Proteomes" id="UP001161094">
    <property type="component" value="Unassembled WGS sequence"/>
</dbReference>
<dbReference type="InterPro" id="IPR058648">
    <property type="entry name" value="HH_CzcB-like"/>
</dbReference>
<organism evidence="6 7">
    <name type="scientific">Achromobacter spanius</name>
    <dbReference type="NCBI Taxonomy" id="217203"/>
    <lineage>
        <taxon>Bacteria</taxon>
        <taxon>Pseudomonadati</taxon>
        <taxon>Pseudomonadota</taxon>
        <taxon>Betaproteobacteria</taxon>
        <taxon>Burkholderiales</taxon>
        <taxon>Alcaligenaceae</taxon>
        <taxon>Achromobacter</taxon>
    </lineage>
</organism>
<dbReference type="SUPFAM" id="SSF111369">
    <property type="entry name" value="HlyD-like secretion proteins"/>
    <property type="match status" value="1"/>
</dbReference>
<dbReference type="PANTHER" id="PTHR30097">
    <property type="entry name" value="CATION EFFLUX SYSTEM PROTEIN CUSB"/>
    <property type="match status" value="1"/>
</dbReference>
<dbReference type="InterPro" id="IPR058649">
    <property type="entry name" value="CzcB_C"/>
</dbReference>
<evidence type="ECO:0000256" key="1">
    <source>
        <dbReference type="ARBA" id="ARBA00009477"/>
    </source>
</evidence>
<proteinExistence type="inferred from homology"/>
<evidence type="ECO:0000313" key="7">
    <source>
        <dbReference type="Proteomes" id="UP001161094"/>
    </source>
</evidence>
<dbReference type="GO" id="GO:0016020">
    <property type="term" value="C:membrane"/>
    <property type="evidence" value="ECO:0007669"/>
    <property type="project" value="InterPro"/>
</dbReference>
<accession>A0AA42LP39</accession>
<evidence type="ECO:0000313" key="6">
    <source>
        <dbReference type="EMBL" id="MDH0736941.1"/>
    </source>
</evidence>
<keyword evidence="3" id="KW-0732">Signal</keyword>
<dbReference type="Gene3D" id="1.10.287.470">
    <property type="entry name" value="Helix hairpin bin"/>
    <property type="match status" value="1"/>
</dbReference>
<reference evidence="6" key="1">
    <citation type="submission" date="2022-09" db="EMBL/GenBank/DDBJ databases">
        <title>Intensive care unit water sources are persistently colonized with multi-drug resistant bacteria and are the site of extensive horizontal gene transfer of antibiotic resistance genes.</title>
        <authorList>
            <person name="Diorio-Toth L."/>
        </authorList>
    </citation>
    <scope>NUCLEOTIDE SEQUENCE</scope>
    <source>
        <strain evidence="6">GD03843</strain>
    </source>
</reference>
<dbReference type="Pfam" id="PF25893">
    <property type="entry name" value="HH_CzcB"/>
    <property type="match status" value="1"/>
</dbReference>
<evidence type="ECO:0000259" key="5">
    <source>
        <dbReference type="Pfam" id="PF25975"/>
    </source>
</evidence>
<comment type="caution">
    <text evidence="6">The sequence shown here is derived from an EMBL/GenBank/DDBJ whole genome shotgun (WGS) entry which is preliminary data.</text>
</comment>
<dbReference type="PANTHER" id="PTHR30097:SF4">
    <property type="entry name" value="SLR6042 PROTEIN"/>
    <property type="match status" value="1"/>
</dbReference>
<feature type="chain" id="PRO_5041340810" evidence="3">
    <location>
        <begin position="29"/>
        <end position="375"/>
    </location>
</feature>
<dbReference type="Gene3D" id="2.40.420.20">
    <property type="match status" value="1"/>
</dbReference>
<dbReference type="Gene3D" id="2.40.30.170">
    <property type="match status" value="1"/>
</dbReference>
<protein>
    <submittedName>
        <fullName evidence="6">Efflux RND transporter periplasmic adaptor subunit</fullName>
    </submittedName>
</protein>
<comment type="similarity">
    <text evidence="1">Belongs to the membrane fusion protein (MFP) (TC 8.A.1) family.</text>
</comment>
<feature type="domain" description="CzcB-like alpha-helical hairpin" evidence="4">
    <location>
        <begin position="121"/>
        <end position="170"/>
    </location>
</feature>
<dbReference type="InterPro" id="IPR051909">
    <property type="entry name" value="MFP_Cation_Efflux"/>
</dbReference>
<gene>
    <name evidence="6" type="ORF">N5D93_14080</name>
</gene>
<dbReference type="GO" id="GO:0022857">
    <property type="term" value="F:transmembrane transporter activity"/>
    <property type="evidence" value="ECO:0007669"/>
    <property type="project" value="InterPro"/>
</dbReference>
<dbReference type="GO" id="GO:0015679">
    <property type="term" value="P:plasma membrane copper ion transport"/>
    <property type="evidence" value="ECO:0007669"/>
    <property type="project" value="TreeGrafter"/>
</dbReference>
<evidence type="ECO:0000259" key="4">
    <source>
        <dbReference type="Pfam" id="PF25893"/>
    </source>
</evidence>
<dbReference type="Gene3D" id="2.40.50.100">
    <property type="match status" value="1"/>
</dbReference>
<dbReference type="NCBIfam" id="TIGR01730">
    <property type="entry name" value="RND_mfp"/>
    <property type="match status" value="1"/>
</dbReference>
<dbReference type="GO" id="GO:0060003">
    <property type="term" value="P:copper ion export"/>
    <property type="evidence" value="ECO:0007669"/>
    <property type="project" value="TreeGrafter"/>
</dbReference>
<evidence type="ECO:0000256" key="3">
    <source>
        <dbReference type="SAM" id="SignalP"/>
    </source>
</evidence>
<evidence type="ECO:0000256" key="2">
    <source>
        <dbReference type="ARBA" id="ARBA00022448"/>
    </source>
</evidence>
<dbReference type="EMBL" id="JAOCDZ010000009">
    <property type="protein sequence ID" value="MDH0736941.1"/>
    <property type="molecule type" value="Genomic_DNA"/>
</dbReference>
<dbReference type="AlphaFoldDB" id="A0AA42LP39"/>
<sequence length="375" mass="39331">MKNLSATARRRARLCLVGCLFVYSAAFAADRPAAFVVADDQIAALGITLLPLSSASPQVKTAYPAKVVLPSNADRVISSPVSGLLTQILALPGQAVDEGTPLLTVASSEYGQLQLDMIQNGAKASLARQNFQRERSLYAEGIIPQRRVQEANAALREAEAALLQAQAALRLTGMTVSEIQSLEKSAAPQSTLTVRAGHKGVVNAITARPGQRVDTTSPLAEISSAEILWLQIQVPATELVSWTEGSQVTVQGREVTARLISSAAIVDAGSQTVIVRAEVEKSATPLRPGEVLSAELASSEGPKGWSIPLAAIAHDGKNAYVFVRSKDGFEARPVKLLASAGNVTRVSGALKDGDQVATAGVVALKGAWLKNGEKE</sequence>
<dbReference type="RefSeq" id="WP_207472373.1">
    <property type="nucleotide sequence ID" value="NZ_JAOCDZ010000009.1"/>
</dbReference>
<dbReference type="GO" id="GO:0030288">
    <property type="term" value="C:outer membrane-bounded periplasmic space"/>
    <property type="evidence" value="ECO:0007669"/>
    <property type="project" value="TreeGrafter"/>
</dbReference>
<dbReference type="GO" id="GO:0046914">
    <property type="term" value="F:transition metal ion binding"/>
    <property type="evidence" value="ECO:0007669"/>
    <property type="project" value="TreeGrafter"/>
</dbReference>
<dbReference type="InterPro" id="IPR006143">
    <property type="entry name" value="RND_pump_MFP"/>
</dbReference>
<feature type="signal peptide" evidence="3">
    <location>
        <begin position="1"/>
        <end position="28"/>
    </location>
</feature>
<name>A0AA42LP39_9BURK</name>
<feature type="domain" description="CzcB-like C-terminal circularly permuted SH3-like" evidence="5">
    <location>
        <begin position="307"/>
        <end position="365"/>
    </location>
</feature>